<dbReference type="InterPro" id="IPR011545">
    <property type="entry name" value="DEAD/DEAH_box_helicase_dom"/>
</dbReference>
<comment type="similarity">
    <text evidence="2">Belongs to the DEAD box helicase family. DDX5/DBP2 subfamily.</text>
</comment>
<protein>
    <recommendedName>
        <fullName evidence="3">RNA helicase</fullName>
        <ecNumber evidence="3">3.6.4.13</ecNumber>
    </recommendedName>
</protein>
<keyword evidence="8 12" id="KW-0347">Helicase</keyword>
<organism evidence="16 17">
    <name type="scientific">Vittaforma corneae (strain ATCC 50505)</name>
    <name type="common">Microsporidian parasite</name>
    <name type="synonym">Nosema corneum</name>
    <dbReference type="NCBI Taxonomy" id="993615"/>
    <lineage>
        <taxon>Eukaryota</taxon>
        <taxon>Fungi</taxon>
        <taxon>Fungi incertae sedis</taxon>
        <taxon>Microsporidia</taxon>
        <taxon>Nosematidae</taxon>
        <taxon>Vittaforma</taxon>
    </lineage>
</organism>
<dbReference type="InterPro" id="IPR001650">
    <property type="entry name" value="Helicase_C-like"/>
</dbReference>
<evidence type="ECO:0000259" key="14">
    <source>
        <dbReference type="PROSITE" id="PS51192"/>
    </source>
</evidence>
<dbReference type="InterPro" id="IPR027417">
    <property type="entry name" value="P-loop_NTPase"/>
</dbReference>
<dbReference type="VEuPathDB" id="MicrosporidiaDB:VICG_01824"/>
<dbReference type="AlphaFoldDB" id="L2GKX2"/>
<dbReference type="EC" id="3.6.4.13" evidence="3"/>
<proteinExistence type="inferred from homology"/>
<evidence type="ECO:0000256" key="6">
    <source>
        <dbReference type="ARBA" id="ARBA00022741"/>
    </source>
</evidence>
<reference evidence="17" key="1">
    <citation type="submission" date="2011-05" db="EMBL/GenBank/DDBJ databases">
        <title>The genome sequence of Vittaforma corneae strain ATCC 50505.</title>
        <authorList>
            <consortium name="The Broad Institute Genome Sequencing Platform"/>
            <person name="Cuomo C."/>
            <person name="Didier E."/>
            <person name="Bowers L."/>
            <person name="Young S.K."/>
            <person name="Zeng Q."/>
            <person name="Gargeya S."/>
            <person name="Fitzgerald M."/>
            <person name="Haas B."/>
            <person name="Abouelleil A."/>
            <person name="Alvarado L."/>
            <person name="Arachchi H.M."/>
            <person name="Berlin A."/>
            <person name="Chapman S.B."/>
            <person name="Gearin G."/>
            <person name="Goldberg J."/>
            <person name="Griggs A."/>
            <person name="Gujja S."/>
            <person name="Hansen M."/>
            <person name="Heiman D."/>
            <person name="Howarth C."/>
            <person name="Larimer J."/>
            <person name="Lui A."/>
            <person name="MacDonald P.J.P."/>
            <person name="McCowen C."/>
            <person name="Montmayeur A."/>
            <person name="Murphy C."/>
            <person name="Neiman D."/>
            <person name="Pearson M."/>
            <person name="Priest M."/>
            <person name="Roberts A."/>
            <person name="Saif S."/>
            <person name="Shea T."/>
            <person name="Sisk P."/>
            <person name="Stolte C."/>
            <person name="Sykes S."/>
            <person name="Wortman J."/>
            <person name="Nusbaum C."/>
            <person name="Birren B."/>
        </authorList>
    </citation>
    <scope>NUCLEOTIDE SEQUENCE [LARGE SCALE GENOMIC DNA]</scope>
    <source>
        <strain evidence="17">ATCC 50505</strain>
    </source>
</reference>
<evidence type="ECO:0000256" key="2">
    <source>
        <dbReference type="ARBA" id="ARBA00009334"/>
    </source>
</evidence>
<dbReference type="SMART" id="SM00490">
    <property type="entry name" value="HELICc"/>
    <property type="match status" value="1"/>
</dbReference>
<evidence type="ECO:0000256" key="7">
    <source>
        <dbReference type="ARBA" id="ARBA00022801"/>
    </source>
</evidence>
<keyword evidence="10" id="KW-0539">Nucleus</keyword>
<dbReference type="HOGENOM" id="CLU_003041_1_5_1"/>
<evidence type="ECO:0000256" key="11">
    <source>
        <dbReference type="ARBA" id="ARBA00037449"/>
    </source>
</evidence>
<dbReference type="OMA" id="ARYVGTI"/>
<gene>
    <name evidence="16" type="ORF">VICG_01824</name>
</gene>
<comment type="function">
    <text evidence="11">ATP-dependent RNA helicase required for 60S ribosomal subunit synthesis. Involved in efficient pre-rRNA processing, predominantly at site A3, which is necessary for the normal formation of 25S and 5.8S rRNAs.</text>
</comment>
<evidence type="ECO:0000256" key="9">
    <source>
        <dbReference type="ARBA" id="ARBA00022840"/>
    </source>
</evidence>
<keyword evidence="5" id="KW-0698">rRNA processing</keyword>
<evidence type="ECO:0000256" key="1">
    <source>
        <dbReference type="ARBA" id="ARBA00004604"/>
    </source>
</evidence>
<accession>L2GKX2</accession>
<dbReference type="GeneID" id="19882534"/>
<dbReference type="Pfam" id="PF00271">
    <property type="entry name" value="Helicase_C"/>
    <property type="match status" value="1"/>
</dbReference>
<evidence type="ECO:0000256" key="3">
    <source>
        <dbReference type="ARBA" id="ARBA00012552"/>
    </source>
</evidence>
<dbReference type="Proteomes" id="UP000011082">
    <property type="component" value="Unassembled WGS sequence"/>
</dbReference>
<dbReference type="CDD" id="cd18787">
    <property type="entry name" value="SF2_C_DEAD"/>
    <property type="match status" value="1"/>
</dbReference>
<keyword evidence="9 12" id="KW-0067">ATP-binding</keyword>
<dbReference type="SMART" id="SM00487">
    <property type="entry name" value="DEXDc"/>
    <property type="match status" value="1"/>
</dbReference>
<dbReference type="EMBL" id="JH370149">
    <property type="protein sequence ID" value="ELA41125.1"/>
    <property type="molecule type" value="Genomic_DNA"/>
</dbReference>
<dbReference type="Pfam" id="PF00270">
    <property type="entry name" value="DEAD"/>
    <property type="match status" value="1"/>
</dbReference>
<evidence type="ECO:0000256" key="12">
    <source>
        <dbReference type="RuleBase" id="RU000492"/>
    </source>
</evidence>
<dbReference type="InterPro" id="IPR044742">
    <property type="entry name" value="DEAD/DEAH_RhlB"/>
</dbReference>
<keyword evidence="7 12" id="KW-0378">Hydrolase</keyword>
<feature type="region of interest" description="Disordered" evidence="13">
    <location>
        <begin position="404"/>
        <end position="427"/>
    </location>
</feature>
<dbReference type="InterPro" id="IPR000629">
    <property type="entry name" value="RNA-helicase_DEAD-box_CS"/>
</dbReference>
<dbReference type="PROSITE" id="PS00039">
    <property type="entry name" value="DEAD_ATP_HELICASE"/>
    <property type="match status" value="1"/>
</dbReference>
<dbReference type="OrthoDB" id="196131at2759"/>
<dbReference type="GO" id="GO:0003676">
    <property type="term" value="F:nucleic acid binding"/>
    <property type="evidence" value="ECO:0007669"/>
    <property type="project" value="InterPro"/>
</dbReference>
<dbReference type="InParanoid" id="L2GKX2"/>
<dbReference type="GO" id="GO:0005524">
    <property type="term" value="F:ATP binding"/>
    <property type="evidence" value="ECO:0007669"/>
    <property type="project" value="UniProtKB-KW"/>
</dbReference>
<dbReference type="PROSITE" id="PS51194">
    <property type="entry name" value="HELICASE_CTER"/>
    <property type="match status" value="1"/>
</dbReference>
<evidence type="ECO:0000259" key="15">
    <source>
        <dbReference type="PROSITE" id="PS51194"/>
    </source>
</evidence>
<feature type="domain" description="Helicase C-terminal" evidence="15">
    <location>
        <begin position="238"/>
        <end position="398"/>
    </location>
</feature>
<dbReference type="InterPro" id="IPR014001">
    <property type="entry name" value="Helicase_ATP-bd"/>
</dbReference>
<keyword evidence="6 12" id="KW-0547">Nucleotide-binding</keyword>
<dbReference type="CDD" id="cd00268">
    <property type="entry name" value="DEADc"/>
    <property type="match status" value="1"/>
</dbReference>
<evidence type="ECO:0000313" key="17">
    <source>
        <dbReference type="Proteomes" id="UP000011082"/>
    </source>
</evidence>
<evidence type="ECO:0000256" key="4">
    <source>
        <dbReference type="ARBA" id="ARBA00022517"/>
    </source>
</evidence>
<keyword evidence="17" id="KW-1185">Reference proteome</keyword>
<sequence>MSVYVAPHLKTKSSVKEPRDPFTESSDNLKITTNSPYGKLDTLESLKCASNLSFSTPTVIQKYAIPVVLNNHSLLCRAPTGLGKTLCFLLPLIENIKYPQGLKICVVAPTRELCAQIGQEAKSVAKKLTVECVYGGSRRLGSYNHVNILIAAPGRLLDLLNSRAVNFSYLTSFVLDEADKLLEMGFEKEIRCIKSFIPSTATTFLFSATYHKNLSGIINEFLPPNRIFVEVQNETVENIKQTFIEVTNKDEKLKEILFNAHPEDKLLIFVQMKVTAHELEGKIRLWGYPVVSLHGDKLQPDRQSALNKFKRGEVNILVATSVAARGIDVQDIKTVINYDFPNDIKEYIHRIGRTGRQGRSGCALSFISGDIAPEIKSELVDILKESRNDIPDFLVRSKGQKKTVSKANASKTHFKKDGRSSGRKIDSISREIRDLTIDEEKEKDDSDEDLPGVW</sequence>
<dbReference type="GO" id="GO:0003724">
    <property type="term" value="F:RNA helicase activity"/>
    <property type="evidence" value="ECO:0007669"/>
    <property type="project" value="UniProtKB-EC"/>
</dbReference>
<dbReference type="GO" id="GO:0016787">
    <property type="term" value="F:hydrolase activity"/>
    <property type="evidence" value="ECO:0007669"/>
    <property type="project" value="UniProtKB-KW"/>
</dbReference>
<evidence type="ECO:0000256" key="5">
    <source>
        <dbReference type="ARBA" id="ARBA00022552"/>
    </source>
</evidence>
<evidence type="ECO:0000256" key="10">
    <source>
        <dbReference type="ARBA" id="ARBA00023242"/>
    </source>
</evidence>
<name>L2GKX2_VITCO</name>
<feature type="compositionally biased region" description="Basic and acidic residues" evidence="13">
    <location>
        <begin position="415"/>
        <end position="427"/>
    </location>
</feature>
<evidence type="ECO:0000313" key="16">
    <source>
        <dbReference type="EMBL" id="ELA41125.1"/>
    </source>
</evidence>
<dbReference type="Gene3D" id="3.40.50.300">
    <property type="entry name" value="P-loop containing nucleotide triphosphate hydrolases"/>
    <property type="match status" value="2"/>
</dbReference>
<evidence type="ECO:0000256" key="13">
    <source>
        <dbReference type="SAM" id="MobiDB-lite"/>
    </source>
</evidence>
<dbReference type="PROSITE" id="PS51192">
    <property type="entry name" value="HELICASE_ATP_BIND_1"/>
    <property type="match status" value="1"/>
</dbReference>
<comment type="subcellular location">
    <subcellularLocation>
        <location evidence="1">Nucleus</location>
        <location evidence="1">Nucleolus</location>
    </subcellularLocation>
</comment>
<feature type="domain" description="Helicase ATP-binding" evidence="14">
    <location>
        <begin position="65"/>
        <end position="228"/>
    </location>
</feature>
<dbReference type="RefSeq" id="XP_007605269.1">
    <property type="nucleotide sequence ID" value="XM_007605207.1"/>
</dbReference>
<dbReference type="SUPFAM" id="SSF52540">
    <property type="entry name" value="P-loop containing nucleoside triphosphate hydrolases"/>
    <property type="match status" value="1"/>
</dbReference>
<dbReference type="PANTHER" id="PTHR47958">
    <property type="entry name" value="ATP-DEPENDENT RNA HELICASE DBP3"/>
    <property type="match status" value="1"/>
</dbReference>
<dbReference type="STRING" id="993615.L2GKX2"/>
<evidence type="ECO:0000256" key="8">
    <source>
        <dbReference type="ARBA" id="ARBA00022806"/>
    </source>
</evidence>
<keyword evidence="4" id="KW-0690">Ribosome biogenesis</keyword>